<evidence type="ECO:0000256" key="1">
    <source>
        <dbReference type="ARBA" id="ARBA00023186"/>
    </source>
</evidence>
<evidence type="ECO:0000259" key="2">
    <source>
        <dbReference type="PROSITE" id="PS50076"/>
    </source>
</evidence>
<keyword evidence="1" id="KW-0143">Chaperone</keyword>
<reference evidence="3 4" key="1">
    <citation type="submission" date="2020-08" db="EMBL/GenBank/DDBJ databases">
        <title>Streptomycin Non-resistant strain, P. mexicana.</title>
        <authorList>
            <person name="Ganesh-Kumar S."/>
            <person name="Zhe T."/>
            <person name="Yu Z."/>
            <person name="Min Y."/>
        </authorList>
    </citation>
    <scope>NUCLEOTIDE SEQUENCE [LARGE SCALE GENOMIC DNA]</scope>
    <source>
        <strain evidence="3 4">GTZY2</strain>
    </source>
</reference>
<protein>
    <submittedName>
        <fullName evidence="3">J domain-containing protein</fullName>
    </submittedName>
</protein>
<dbReference type="Proteomes" id="UP000515838">
    <property type="component" value="Chromosome"/>
</dbReference>
<feature type="domain" description="J" evidence="2">
    <location>
        <begin position="9"/>
        <end position="65"/>
    </location>
</feature>
<dbReference type="Gene3D" id="1.10.287.110">
    <property type="entry name" value="DnaJ domain"/>
    <property type="match status" value="1"/>
</dbReference>
<dbReference type="GeneID" id="81472549"/>
<organism evidence="3 4">
    <name type="scientific">Pseudoxanthomonas mexicana</name>
    <dbReference type="NCBI Taxonomy" id="128785"/>
    <lineage>
        <taxon>Bacteria</taxon>
        <taxon>Pseudomonadati</taxon>
        <taxon>Pseudomonadota</taxon>
        <taxon>Gammaproteobacteria</taxon>
        <taxon>Lysobacterales</taxon>
        <taxon>Lysobacteraceae</taxon>
        <taxon>Pseudoxanthomonas</taxon>
    </lineage>
</organism>
<dbReference type="AlphaFoldDB" id="A0A7G9TBH7"/>
<name>A0A7G9TBH7_PSEMX</name>
<dbReference type="RefSeq" id="WP_187573040.1">
    <property type="nucleotide sequence ID" value="NZ_CP060731.1"/>
</dbReference>
<dbReference type="InterPro" id="IPR036869">
    <property type="entry name" value="J_dom_sf"/>
</dbReference>
<dbReference type="CDD" id="cd06257">
    <property type="entry name" value="DnaJ"/>
    <property type="match status" value="1"/>
</dbReference>
<dbReference type="InterPro" id="IPR001623">
    <property type="entry name" value="DnaJ_domain"/>
</dbReference>
<accession>A0A7G9TBH7</accession>
<evidence type="ECO:0000313" key="4">
    <source>
        <dbReference type="Proteomes" id="UP000515838"/>
    </source>
</evidence>
<dbReference type="EMBL" id="CP060731">
    <property type="protein sequence ID" value="QNN77452.1"/>
    <property type="molecule type" value="Genomic_DNA"/>
</dbReference>
<gene>
    <name evidence="3" type="ORF">IAE60_16300</name>
</gene>
<sequence length="224" mass="24672">MSEDTDFVSMYEELGLDAECGMDAFKQAYRRRVAALHPDMQGDDSDLPRLQRLNRMYEATLDFHRLHGRLPGASAPPRATRAPAPSDLDEAAWAPDIEAPAAPRGRRRYLLAGALLAALLYWLGAHRTSIPTLDPTGPGDSAAEAWMPRPSKQLELGMDPDQARRILGDPTVEHPARWQYGPSWVDFECGRVSGWYSAPARPLQVERDSAHQVAAGPRGATDCS</sequence>
<evidence type="ECO:0000313" key="3">
    <source>
        <dbReference type="EMBL" id="QNN77452.1"/>
    </source>
</evidence>
<proteinExistence type="predicted"/>
<dbReference type="PROSITE" id="PS50076">
    <property type="entry name" value="DNAJ_2"/>
    <property type="match status" value="1"/>
</dbReference>
<dbReference type="SUPFAM" id="SSF46565">
    <property type="entry name" value="Chaperone J-domain"/>
    <property type="match status" value="1"/>
</dbReference>